<dbReference type="PANTHER" id="PTHR45947:SF3">
    <property type="entry name" value="SULFOQUINOVOSYL TRANSFERASE SQD2"/>
    <property type="match status" value="1"/>
</dbReference>
<evidence type="ECO:0000313" key="2">
    <source>
        <dbReference type="EMBL" id="TPG54765.1"/>
    </source>
</evidence>
<gene>
    <name evidence="2" type="ORF">EAH76_09065</name>
</gene>
<dbReference type="InterPro" id="IPR050194">
    <property type="entry name" value="Glycosyltransferase_grp1"/>
</dbReference>
<proteinExistence type="predicted"/>
<organism evidence="2 3">
    <name type="scientific">Sphingomonas glacialis</name>
    <dbReference type="NCBI Taxonomy" id="658225"/>
    <lineage>
        <taxon>Bacteria</taxon>
        <taxon>Pseudomonadati</taxon>
        <taxon>Pseudomonadota</taxon>
        <taxon>Alphaproteobacteria</taxon>
        <taxon>Sphingomonadales</taxon>
        <taxon>Sphingomonadaceae</taxon>
        <taxon>Sphingomonas</taxon>
    </lineage>
</organism>
<dbReference type="InterPro" id="IPR001296">
    <property type="entry name" value="Glyco_trans_1"/>
</dbReference>
<comment type="caution">
    <text evidence="2">The sequence shown here is derived from an EMBL/GenBank/DDBJ whole genome shotgun (WGS) entry which is preliminary data.</text>
</comment>
<evidence type="ECO:0000259" key="1">
    <source>
        <dbReference type="Pfam" id="PF00534"/>
    </source>
</evidence>
<feature type="domain" description="Glycosyl transferase family 1" evidence="1">
    <location>
        <begin position="134"/>
        <end position="276"/>
    </location>
</feature>
<reference evidence="2 3" key="1">
    <citation type="journal article" date="2019" name="Environ. Microbiol.">
        <title>Species interactions and distinct microbial communities in high Arctic permafrost affected cryosols are associated with the CH4 and CO2 gas fluxes.</title>
        <authorList>
            <person name="Altshuler I."/>
            <person name="Hamel J."/>
            <person name="Turney S."/>
            <person name="Magnuson E."/>
            <person name="Levesque R."/>
            <person name="Greer C."/>
            <person name="Whyte L.G."/>
        </authorList>
    </citation>
    <scope>NUCLEOTIDE SEQUENCE [LARGE SCALE GENOMIC DNA]</scope>
    <source>
        <strain evidence="2 3">E6.1</strain>
    </source>
</reference>
<dbReference type="SUPFAM" id="SSF53756">
    <property type="entry name" value="UDP-Glycosyltransferase/glycogen phosphorylase"/>
    <property type="match status" value="1"/>
</dbReference>
<dbReference type="Gene3D" id="3.40.50.2000">
    <property type="entry name" value="Glycogen Phosphorylase B"/>
    <property type="match status" value="2"/>
</dbReference>
<name>A0A502FZ00_9SPHN</name>
<accession>A0A502FZ00</accession>
<dbReference type="Pfam" id="PF00534">
    <property type="entry name" value="Glycos_transf_1"/>
    <property type="match status" value="1"/>
</dbReference>
<dbReference type="Proteomes" id="UP000319931">
    <property type="component" value="Unassembled WGS sequence"/>
</dbReference>
<dbReference type="GO" id="GO:0016757">
    <property type="term" value="F:glycosyltransferase activity"/>
    <property type="evidence" value="ECO:0007669"/>
    <property type="project" value="InterPro"/>
</dbReference>
<sequence length="320" mass="34627">MPLYRNGKRRIWPPIRFGIGVFFHLLRHGRRYDRVHTASFPFFSLLAAAVLRPIGRFTIAVDWLGVWSRGYWDEYLGRLGAVGWCIQRLCAKVSQTAYSFSALHRSRLSEIGLESFAVLLTGLDTSGNYRSQSEAATPATIVYAGRFIPEKRLSLLIDALAVAMERHPALRATLFGQGPDHAAISAKIARLGLSEWIALPGFVDQSVVEDGMAGATAIVQPSARESYGMGVVEASARGVPVVVVVGPDNAAVELVEPGDNGFVAADDTPAALAEPIMACDRGGPALRAATREWYARNQTRLSIEASTERVLADAAAAFQS</sequence>
<dbReference type="PANTHER" id="PTHR45947">
    <property type="entry name" value="SULFOQUINOVOSYL TRANSFERASE SQD2"/>
    <property type="match status" value="1"/>
</dbReference>
<dbReference type="EMBL" id="RCZC01000002">
    <property type="protein sequence ID" value="TPG54765.1"/>
    <property type="molecule type" value="Genomic_DNA"/>
</dbReference>
<evidence type="ECO:0000313" key="3">
    <source>
        <dbReference type="Proteomes" id="UP000319931"/>
    </source>
</evidence>
<keyword evidence="3" id="KW-1185">Reference proteome</keyword>
<dbReference type="AlphaFoldDB" id="A0A502FZ00"/>
<protein>
    <submittedName>
        <fullName evidence="2">Glycosyltransferase</fullName>
    </submittedName>
</protein>
<keyword evidence="2" id="KW-0808">Transferase</keyword>